<dbReference type="Proteomes" id="UP000008983">
    <property type="component" value="Unassembled WGS sequence"/>
</dbReference>
<dbReference type="InterPro" id="IPR052377">
    <property type="entry name" value="Mitochondrial_ECH-domain"/>
</dbReference>
<evidence type="ECO:0000256" key="6">
    <source>
        <dbReference type="ARBA" id="ARBA00037410"/>
    </source>
</evidence>
<evidence type="ECO:0000313" key="9">
    <source>
        <dbReference type="Proteomes" id="UP000008983"/>
    </source>
</evidence>
<dbReference type="RefSeq" id="XP_004032003.1">
    <property type="nucleotide sequence ID" value="XM_004031955.1"/>
</dbReference>
<dbReference type="PROSITE" id="PS51257">
    <property type="entry name" value="PROKAR_LIPOPROTEIN"/>
    <property type="match status" value="1"/>
</dbReference>
<keyword evidence="2" id="KW-0276">Fatty acid metabolism</keyword>
<comment type="subcellular location">
    <subcellularLocation>
        <location evidence="1">Mitochondrion</location>
    </subcellularLocation>
</comment>
<dbReference type="GeneID" id="14906526"/>
<evidence type="ECO:0000256" key="4">
    <source>
        <dbReference type="ARBA" id="ARBA00023098"/>
    </source>
</evidence>
<keyword evidence="4" id="KW-0443">Lipid metabolism</keyword>
<dbReference type="Pfam" id="PF00378">
    <property type="entry name" value="ECH_1"/>
    <property type="match status" value="1"/>
</dbReference>
<dbReference type="CDD" id="cd06558">
    <property type="entry name" value="crotonase-like"/>
    <property type="match status" value="1"/>
</dbReference>
<dbReference type="OMA" id="KVIIISX"/>
<keyword evidence="9" id="KW-1185">Reference proteome</keyword>
<keyword evidence="5" id="KW-0496">Mitochondrion</keyword>
<gene>
    <name evidence="8" type="ORF">IMG5_132630</name>
</gene>
<evidence type="ECO:0000256" key="5">
    <source>
        <dbReference type="ARBA" id="ARBA00023128"/>
    </source>
</evidence>
<dbReference type="PANTHER" id="PTHR43602">
    <property type="match status" value="1"/>
</dbReference>
<dbReference type="Gene3D" id="3.90.226.10">
    <property type="entry name" value="2-enoyl-CoA Hydratase, Chain A, domain 1"/>
    <property type="match status" value="1"/>
</dbReference>
<name>G0QWI7_ICHMU</name>
<accession>G0QWI7</accession>
<evidence type="ECO:0000256" key="7">
    <source>
        <dbReference type="ARBA" id="ARBA00040545"/>
    </source>
</evidence>
<dbReference type="PANTHER" id="PTHR43602:SF1">
    <property type="entry name" value="ENOYL-COA HYDRATASE DOMAIN-CONTAINING PROTEIN 3, MITOCHONDRIAL"/>
    <property type="match status" value="1"/>
</dbReference>
<evidence type="ECO:0000256" key="2">
    <source>
        <dbReference type="ARBA" id="ARBA00022832"/>
    </source>
</evidence>
<dbReference type="InParanoid" id="G0QWI7"/>
<dbReference type="InterPro" id="IPR014748">
    <property type="entry name" value="Enoyl-CoA_hydra_C"/>
</dbReference>
<dbReference type="OrthoDB" id="434192at2759"/>
<proteinExistence type="predicted"/>
<dbReference type="InterPro" id="IPR001753">
    <property type="entry name" value="Enoyl-CoA_hydra/iso"/>
</dbReference>
<keyword evidence="3" id="KW-0809">Transit peptide</keyword>
<dbReference type="InterPro" id="IPR029045">
    <property type="entry name" value="ClpP/crotonase-like_dom_sf"/>
</dbReference>
<dbReference type="GO" id="GO:0016836">
    <property type="term" value="F:hydro-lyase activity"/>
    <property type="evidence" value="ECO:0007669"/>
    <property type="project" value="TreeGrafter"/>
</dbReference>
<dbReference type="EMBL" id="GL983997">
    <property type="protein sequence ID" value="EGR30416.1"/>
    <property type="molecule type" value="Genomic_DNA"/>
</dbReference>
<protein>
    <recommendedName>
        <fullName evidence="7">Enoyl-CoA hydratase domain-containing protein 3, mitochondrial</fullName>
    </recommendedName>
</protein>
<dbReference type="STRING" id="857967.G0QWI7"/>
<sequence>MFQNAGKMMHFMQQMPQINIAQVHNFATAAGCQLVSSCDQVVASKSAKFSTPGIKIGLFCSTPGVALARSMSHQKKAFEMLVTGEPINAQEAYECGLVNKLVEKEADLDNQTLQLAEQIAVHSGEVLALGKKAFYQQKNIGDLEKAYDFCSGIMSQNLQKEDCVEGLTAFMEKRHANFKK</sequence>
<organism evidence="8 9">
    <name type="scientific">Ichthyophthirius multifiliis</name>
    <name type="common">White spot disease agent</name>
    <name type="synonym">Ich</name>
    <dbReference type="NCBI Taxonomy" id="5932"/>
    <lineage>
        <taxon>Eukaryota</taxon>
        <taxon>Sar</taxon>
        <taxon>Alveolata</taxon>
        <taxon>Ciliophora</taxon>
        <taxon>Intramacronucleata</taxon>
        <taxon>Oligohymenophorea</taxon>
        <taxon>Hymenostomatida</taxon>
        <taxon>Ophryoglenina</taxon>
        <taxon>Ichthyophthirius</taxon>
    </lineage>
</organism>
<reference evidence="8 9" key="1">
    <citation type="submission" date="2011-07" db="EMBL/GenBank/DDBJ databases">
        <authorList>
            <person name="Coyne R."/>
            <person name="Brami D."/>
            <person name="Johnson J."/>
            <person name="Hostetler J."/>
            <person name="Hannick L."/>
            <person name="Clark T."/>
            <person name="Cassidy-Hanley D."/>
            <person name="Inman J."/>
        </authorList>
    </citation>
    <scope>NUCLEOTIDE SEQUENCE [LARGE SCALE GENOMIC DNA]</scope>
    <source>
        <strain evidence="8 9">G5</strain>
    </source>
</reference>
<dbReference type="eggNOG" id="KOG1682">
    <property type="taxonomic scope" value="Eukaryota"/>
</dbReference>
<evidence type="ECO:0000256" key="1">
    <source>
        <dbReference type="ARBA" id="ARBA00004173"/>
    </source>
</evidence>
<comment type="function">
    <text evidence="6">May play a role in fatty acid biosynthesis and insulin sensitivity.</text>
</comment>
<dbReference type="GO" id="GO:0006631">
    <property type="term" value="P:fatty acid metabolic process"/>
    <property type="evidence" value="ECO:0007669"/>
    <property type="project" value="UniProtKB-KW"/>
</dbReference>
<evidence type="ECO:0000313" key="8">
    <source>
        <dbReference type="EMBL" id="EGR30416.1"/>
    </source>
</evidence>
<dbReference type="AlphaFoldDB" id="G0QWI7"/>
<evidence type="ECO:0000256" key="3">
    <source>
        <dbReference type="ARBA" id="ARBA00022946"/>
    </source>
</evidence>
<dbReference type="GO" id="GO:0005739">
    <property type="term" value="C:mitochondrion"/>
    <property type="evidence" value="ECO:0007669"/>
    <property type="project" value="UniProtKB-SubCell"/>
</dbReference>
<dbReference type="Gene3D" id="1.10.12.10">
    <property type="entry name" value="Lyase 2-enoyl-coa Hydratase, Chain A, domain 2"/>
    <property type="match status" value="1"/>
</dbReference>
<dbReference type="SUPFAM" id="SSF52096">
    <property type="entry name" value="ClpP/crotonase"/>
    <property type="match status" value="1"/>
</dbReference>